<sequence length="265" mass="30000">MKLLASSTLLWGKDIEEIGAVVYNHNLRGLELWAEQVWFSQMRVRDIRRVARRFDLEITFHAASWDLNICSLNEGIRRQSVEEIVRSFALAASIEATNVTVHPGRRTLTEEWTAWHEEALQKSLDYLEEAAKTYGVTLSLELMEEIKKEFVTSPLQINRLVDGRSSAVQTTFDAAHIAPGKDILATFAEMSRINKIHLSDSTKANYHVALGEGELLLERFIGHLQSGTYPVVLEGYDTSTEAILLQKHLRYLNACAQPTAKEMKS</sequence>
<dbReference type="InterPro" id="IPR036237">
    <property type="entry name" value="Xyl_isomerase-like_sf"/>
</dbReference>
<protein>
    <submittedName>
        <fullName evidence="2">Sugar phosphate isomerase/epimerase</fullName>
    </submittedName>
</protein>
<dbReference type="EMBL" id="JAMBOL010000005">
    <property type="protein sequence ID" value="MCM3714022.1"/>
    <property type="molecule type" value="Genomic_DNA"/>
</dbReference>
<dbReference type="Gene3D" id="3.20.20.150">
    <property type="entry name" value="Divalent-metal-dependent TIM barrel enzymes"/>
    <property type="match status" value="1"/>
</dbReference>
<name>A0A9X2IP28_9BACI</name>
<dbReference type="PANTHER" id="PTHR12110">
    <property type="entry name" value="HYDROXYPYRUVATE ISOMERASE"/>
    <property type="match status" value="1"/>
</dbReference>
<keyword evidence="2" id="KW-0413">Isomerase</keyword>
<accession>A0A9X2IP28</accession>
<gene>
    <name evidence="2" type="ORF">M3202_07975</name>
</gene>
<dbReference type="InterPro" id="IPR013022">
    <property type="entry name" value="Xyl_isomerase-like_TIM-brl"/>
</dbReference>
<dbReference type="Pfam" id="PF01261">
    <property type="entry name" value="AP_endonuc_2"/>
    <property type="match status" value="1"/>
</dbReference>
<dbReference type="PANTHER" id="PTHR12110:SF21">
    <property type="entry name" value="XYLOSE ISOMERASE-LIKE TIM BARREL DOMAIN-CONTAINING PROTEIN"/>
    <property type="match status" value="1"/>
</dbReference>
<dbReference type="AlphaFoldDB" id="A0A9X2IP28"/>
<keyword evidence="3" id="KW-1185">Reference proteome</keyword>
<feature type="domain" description="Xylose isomerase-like TIM barrel" evidence="1">
    <location>
        <begin position="38"/>
        <end position="252"/>
    </location>
</feature>
<dbReference type="InterPro" id="IPR050312">
    <property type="entry name" value="IolE/XylAMocC-like"/>
</dbReference>
<evidence type="ECO:0000313" key="3">
    <source>
        <dbReference type="Proteomes" id="UP001139179"/>
    </source>
</evidence>
<dbReference type="RefSeq" id="WP_251193199.1">
    <property type="nucleotide sequence ID" value="NZ_JAMBOL010000005.1"/>
</dbReference>
<organism evidence="2 3">
    <name type="scientific">Halalkalibacter oceani</name>
    <dbReference type="NCBI Taxonomy" id="1653776"/>
    <lineage>
        <taxon>Bacteria</taxon>
        <taxon>Bacillati</taxon>
        <taxon>Bacillota</taxon>
        <taxon>Bacilli</taxon>
        <taxon>Bacillales</taxon>
        <taxon>Bacillaceae</taxon>
        <taxon>Halalkalibacter</taxon>
    </lineage>
</organism>
<dbReference type="SUPFAM" id="SSF51658">
    <property type="entry name" value="Xylose isomerase-like"/>
    <property type="match status" value="1"/>
</dbReference>
<proteinExistence type="predicted"/>
<evidence type="ECO:0000313" key="2">
    <source>
        <dbReference type="EMBL" id="MCM3714022.1"/>
    </source>
</evidence>
<dbReference type="GO" id="GO:0016853">
    <property type="term" value="F:isomerase activity"/>
    <property type="evidence" value="ECO:0007669"/>
    <property type="project" value="UniProtKB-KW"/>
</dbReference>
<comment type="caution">
    <text evidence="2">The sequence shown here is derived from an EMBL/GenBank/DDBJ whole genome shotgun (WGS) entry which is preliminary data.</text>
</comment>
<evidence type="ECO:0000259" key="1">
    <source>
        <dbReference type="Pfam" id="PF01261"/>
    </source>
</evidence>
<reference evidence="2" key="1">
    <citation type="submission" date="2022-05" db="EMBL/GenBank/DDBJ databases">
        <title>Comparative Genomics of Spacecraft Associated Microbes.</title>
        <authorList>
            <person name="Tran M.T."/>
            <person name="Wright A."/>
            <person name="Seuylemezian A."/>
            <person name="Eisen J."/>
            <person name="Coil D."/>
        </authorList>
    </citation>
    <scope>NUCLEOTIDE SEQUENCE</scope>
    <source>
        <strain evidence="2">214.1.1</strain>
    </source>
</reference>
<dbReference type="Proteomes" id="UP001139179">
    <property type="component" value="Unassembled WGS sequence"/>
</dbReference>